<organism evidence="2 3">
    <name type="scientific">Durusdinium trenchii</name>
    <dbReference type="NCBI Taxonomy" id="1381693"/>
    <lineage>
        <taxon>Eukaryota</taxon>
        <taxon>Sar</taxon>
        <taxon>Alveolata</taxon>
        <taxon>Dinophyceae</taxon>
        <taxon>Suessiales</taxon>
        <taxon>Symbiodiniaceae</taxon>
        <taxon>Durusdinium</taxon>
    </lineage>
</organism>
<dbReference type="EMBL" id="CAXAMM010004003">
    <property type="protein sequence ID" value="CAK9002076.1"/>
    <property type="molecule type" value="Genomic_DNA"/>
</dbReference>
<sequence length="360" mass="38783">MENIYTQVVYEDSQGDDNVMEYEVSAARSNPVSAAAPAVEKPFHTIHDPARPAPSIFLIGHSVSKGFQGLAQPVLPGPPESPEMPKRQLMDAFHEAADGSHAQMKRLKSTANLMPSAPTATRSAPKEPVATLSTGGEPLATPTQSAPFAPEEPFATPLGSTRLMDQLTSQLEAQPSTGAAFEAMGLGFLHFDPRELEDSQDQHECHGPSFNEKGEVIDSYDGPPVNEKGEVIVGHGSPVNEKKDDLIEIPDEPTAPKMACPPGASTHKKNEDKKGAPNKETSRAWHQKYVSKGVLRNPPSGAKGPSTHSSLQKAREAFITQWINESGMAKSQERFKAACQAWMESSIRADFIAGRTGTQK</sequence>
<dbReference type="Proteomes" id="UP001642464">
    <property type="component" value="Unassembled WGS sequence"/>
</dbReference>
<evidence type="ECO:0000313" key="2">
    <source>
        <dbReference type="EMBL" id="CAK9002076.1"/>
    </source>
</evidence>
<accession>A0ABP0IHJ3</accession>
<feature type="compositionally biased region" description="Basic and acidic residues" evidence="1">
    <location>
        <begin position="268"/>
        <end position="283"/>
    </location>
</feature>
<evidence type="ECO:0000256" key="1">
    <source>
        <dbReference type="SAM" id="MobiDB-lite"/>
    </source>
</evidence>
<evidence type="ECO:0000313" key="3">
    <source>
        <dbReference type="Proteomes" id="UP001642464"/>
    </source>
</evidence>
<feature type="region of interest" description="Disordered" evidence="1">
    <location>
        <begin position="251"/>
        <end position="312"/>
    </location>
</feature>
<gene>
    <name evidence="2" type="ORF">SCF082_LOCUS7184</name>
</gene>
<keyword evidence="3" id="KW-1185">Reference proteome</keyword>
<reference evidence="2 3" key="1">
    <citation type="submission" date="2024-02" db="EMBL/GenBank/DDBJ databases">
        <authorList>
            <person name="Chen Y."/>
            <person name="Shah S."/>
            <person name="Dougan E. K."/>
            <person name="Thang M."/>
            <person name="Chan C."/>
        </authorList>
    </citation>
    <scope>NUCLEOTIDE SEQUENCE [LARGE SCALE GENOMIC DNA]</scope>
</reference>
<protein>
    <submittedName>
        <fullName evidence="2">Uncharacterized protein</fullName>
    </submittedName>
</protein>
<feature type="region of interest" description="Disordered" evidence="1">
    <location>
        <begin position="115"/>
        <end position="136"/>
    </location>
</feature>
<proteinExistence type="predicted"/>
<comment type="caution">
    <text evidence="2">The sequence shown here is derived from an EMBL/GenBank/DDBJ whole genome shotgun (WGS) entry which is preliminary data.</text>
</comment>
<name>A0ABP0IHJ3_9DINO</name>